<dbReference type="GO" id="GO:0003677">
    <property type="term" value="F:DNA binding"/>
    <property type="evidence" value="ECO:0007669"/>
    <property type="project" value="UniProtKB-KW"/>
</dbReference>
<dbReference type="InterPro" id="IPR013762">
    <property type="entry name" value="Integrase-like_cat_sf"/>
</dbReference>
<dbReference type="SUPFAM" id="SSF56349">
    <property type="entry name" value="DNA breaking-rejoining enzymes"/>
    <property type="match status" value="1"/>
</dbReference>
<keyword evidence="3" id="KW-0233">DNA recombination</keyword>
<evidence type="ECO:0000256" key="3">
    <source>
        <dbReference type="ARBA" id="ARBA00023172"/>
    </source>
</evidence>
<dbReference type="AlphaFoldDB" id="A0A1M6VDQ4"/>
<keyword evidence="6" id="KW-1185">Reference proteome</keyword>
<name>A0A1M6VDQ4_REIAG</name>
<feature type="domain" description="Tyr recombinase" evidence="4">
    <location>
        <begin position="1"/>
        <end position="83"/>
    </location>
</feature>
<dbReference type="GO" id="GO:0006310">
    <property type="term" value="P:DNA recombination"/>
    <property type="evidence" value="ECO:0007669"/>
    <property type="project" value="UniProtKB-KW"/>
</dbReference>
<dbReference type="PANTHER" id="PTHR30349">
    <property type="entry name" value="PHAGE INTEGRASE-RELATED"/>
    <property type="match status" value="1"/>
</dbReference>
<dbReference type="InterPro" id="IPR002104">
    <property type="entry name" value="Integrase_catalytic"/>
</dbReference>
<evidence type="ECO:0000313" key="5">
    <source>
        <dbReference type="EMBL" id="SHK79426.1"/>
    </source>
</evidence>
<keyword evidence="2" id="KW-0238">DNA-binding</keyword>
<organism evidence="5 6">
    <name type="scientific">Reichenbachiella agariperforans</name>
    <dbReference type="NCBI Taxonomy" id="156994"/>
    <lineage>
        <taxon>Bacteria</taxon>
        <taxon>Pseudomonadati</taxon>
        <taxon>Bacteroidota</taxon>
        <taxon>Cytophagia</taxon>
        <taxon>Cytophagales</taxon>
        <taxon>Reichenbachiellaceae</taxon>
        <taxon>Reichenbachiella</taxon>
    </lineage>
</organism>
<dbReference type="InterPro" id="IPR011010">
    <property type="entry name" value="DNA_brk_join_enz"/>
</dbReference>
<proteinExistence type="inferred from homology"/>
<comment type="similarity">
    <text evidence="1">Belongs to the 'phage' integrase family.</text>
</comment>
<evidence type="ECO:0000259" key="4">
    <source>
        <dbReference type="PROSITE" id="PS51898"/>
    </source>
</evidence>
<dbReference type="STRING" id="156994.SAMN04488028_1095"/>
<reference evidence="6" key="1">
    <citation type="submission" date="2016-11" db="EMBL/GenBank/DDBJ databases">
        <authorList>
            <person name="Varghese N."/>
            <person name="Submissions S."/>
        </authorList>
    </citation>
    <scope>NUCLEOTIDE SEQUENCE [LARGE SCALE GENOMIC DNA]</scope>
    <source>
        <strain evidence="6">DSM 26134</strain>
    </source>
</reference>
<dbReference type="Gene3D" id="1.10.443.10">
    <property type="entry name" value="Intergrase catalytic core"/>
    <property type="match status" value="1"/>
</dbReference>
<evidence type="ECO:0000256" key="2">
    <source>
        <dbReference type="ARBA" id="ARBA00023125"/>
    </source>
</evidence>
<dbReference type="InterPro" id="IPR050090">
    <property type="entry name" value="Tyrosine_recombinase_XerCD"/>
</dbReference>
<sequence>MSLRLLFIQYSATSLAKIIKVAARNAKILKVVTPHMLRHSFATHLLEAGTDLRTIQTLLGHNSLETTQMYTYAATSSLRDIKNPLDSL</sequence>
<dbReference type="RefSeq" id="WP_084190644.1">
    <property type="nucleotide sequence ID" value="NZ_FRAA01000009.1"/>
</dbReference>
<evidence type="ECO:0000313" key="6">
    <source>
        <dbReference type="Proteomes" id="UP000184474"/>
    </source>
</evidence>
<evidence type="ECO:0000256" key="1">
    <source>
        <dbReference type="ARBA" id="ARBA00008857"/>
    </source>
</evidence>
<accession>A0A1M6VDQ4</accession>
<dbReference type="EMBL" id="FRAA01000009">
    <property type="protein sequence ID" value="SHK79426.1"/>
    <property type="molecule type" value="Genomic_DNA"/>
</dbReference>
<dbReference type="Proteomes" id="UP000184474">
    <property type="component" value="Unassembled WGS sequence"/>
</dbReference>
<protein>
    <submittedName>
        <fullName evidence="5">Phage integrase family protein</fullName>
    </submittedName>
</protein>
<dbReference type="Pfam" id="PF00589">
    <property type="entry name" value="Phage_integrase"/>
    <property type="match status" value="1"/>
</dbReference>
<dbReference type="PANTHER" id="PTHR30349:SF41">
    <property type="entry name" value="INTEGRASE_RECOMBINASE PROTEIN MJ0367-RELATED"/>
    <property type="match status" value="1"/>
</dbReference>
<dbReference type="GO" id="GO:0015074">
    <property type="term" value="P:DNA integration"/>
    <property type="evidence" value="ECO:0007669"/>
    <property type="project" value="InterPro"/>
</dbReference>
<gene>
    <name evidence="5" type="ORF">SAMN04488028_1095</name>
</gene>
<dbReference type="PROSITE" id="PS51898">
    <property type="entry name" value="TYR_RECOMBINASE"/>
    <property type="match status" value="1"/>
</dbReference>